<gene>
    <name evidence="2" type="ORF">SAMN05443667_10412</name>
</gene>
<organism evidence="2 3">
    <name type="scientific">Flavobacterium gillisiae</name>
    <dbReference type="NCBI Taxonomy" id="150146"/>
    <lineage>
        <taxon>Bacteria</taxon>
        <taxon>Pseudomonadati</taxon>
        <taxon>Bacteroidota</taxon>
        <taxon>Flavobacteriia</taxon>
        <taxon>Flavobacteriales</taxon>
        <taxon>Flavobacteriaceae</taxon>
        <taxon>Flavobacterium</taxon>
    </lineage>
</organism>
<dbReference type="EMBL" id="FNRD01000004">
    <property type="protein sequence ID" value="SEA38269.1"/>
    <property type="molecule type" value="Genomic_DNA"/>
</dbReference>
<dbReference type="OrthoDB" id="1445762at2"/>
<accession>A0A1H4AQS4</accession>
<dbReference type="Proteomes" id="UP000198951">
    <property type="component" value="Unassembled WGS sequence"/>
</dbReference>
<sequence length="142" mass="15737">MKSIKSYLLILSIFTLLTACSSLVPKTEVVATKNYVVLTKNIQQIKPIVLAAKALATEDGKNFGNFKVIICGKTVTDLTDKELITEYVEMAKKNNVTLIACGFSLKKFKVNADNIPKELEVVDNGILYNFQLQKSGYLSIEL</sequence>
<feature type="chain" id="PRO_5011439255" evidence="1">
    <location>
        <begin position="22"/>
        <end position="142"/>
    </location>
</feature>
<dbReference type="Gene3D" id="3.40.1260.10">
    <property type="entry name" value="DsrEFH-like"/>
    <property type="match status" value="1"/>
</dbReference>
<dbReference type="SUPFAM" id="SSF75169">
    <property type="entry name" value="DsrEFH-like"/>
    <property type="match status" value="1"/>
</dbReference>
<evidence type="ECO:0000256" key="1">
    <source>
        <dbReference type="SAM" id="SignalP"/>
    </source>
</evidence>
<dbReference type="PROSITE" id="PS51257">
    <property type="entry name" value="PROKAR_LIPOPROTEIN"/>
    <property type="match status" value="1"/>
</dbReference>
<dbReference type="RefSeq" id="WP_091086786.1">
    <property type="nucleotide sequence ID" value="NZ_FNRD01000004.1"/>
</dbReference>
<feature type="signal peptide" evidence="1">
    <location>
        <begin position="1"/>
        <end position="21"/>
    </location>
</feature>
<dbReference type="STRING" id="150146.SAMN05443667_10412"/>
<name>A0A1H4AQS4_9FLAO</name>
<keyword evidence="3" id="KW-1185">Reference proteome</keyword>
<reference evidence="3" key="1">
    <citation type="submission" date="2016-10" db="EMBL/GenBank/DDBJ databases">
        <authorList>
            <person name="Varghese N."/>
            <person name="Submissions S."/>
        </authorList>
    </citation>
    <scope>NUCLEOTIDE SEQUENCE [LARGE SCALE GENOMIC DNA]</scope>
    <source>
        <strain evidence="3">DSM 22376</strain>
    </source>
</reference>
<keyword evidence="1" id="KW-0732">Signal</keyword>
<dbReference type="AlphaFoldDB" id="A0A1H4AQS4"/>
<evidence type="ECO:0000313" key="2">
    <source>
        <dbReference type="EMBL" id="SEA38269.1"/>
    </source>
</evidence>
<proteinExistence type="predicted"/>
<evidence type="ECO:0000313" key="3">
    <source>
        <dbReference type="Proteomes" id="UP000198951"/>
    </source>
</evidence>
<dbReference type="InterPro" id="IPR027396">
    <property type="entry name" value="DsrEFH-like"/>
</dbReference>
<protein>
    <submittedName>
        <fullName evidence="2">DsrE/DsrF-like family protein</fullName>
    </submittedName>
</protein>